<dbReference type="InterPro" id="IPR029056">
    <property type="entry name" value="Ribokinase-like"/>
</dbReference>
<proteinExistence type="inferred from homology"/>
<protein>
    <recommendedName>
        <fullName evidence="4">Carbohydrate kinase PfkB domain-containing protein</fullName>
    </recommendedName>
</protein>
<keyword evidence="3" id="KW-0418">Kinase</keyword>
<dbReference type="SUPFAM" id="SSF53613">
    <property type="entry name" value="Ribokinase-like"/>
    <property type="match status" value="1"/>
</dbReference>
<dbReference type="EMBL" id="DSKP01000053">
    <property type="protein sequence ID" value="HEB48458.1"/>
    <property type="molecule type" value="Genomic_DNA"/>
</dbReference>
<dbReference type="InterPro" id="IPR036390">
    <property type="entry name" value="WH_DNA-bd_sf"/>
</dbReference>
<dbReference type="Gene3D" id="1.10.10.10">
    <property type="entry name" value="Winged helix-like DNA-binding domain superfamily/Winged helix DNA-binding domain"/>
    <property type="match status" value="1"/>
</dbReference>
<gene>
    <name evidence="5" type="ORF">ENP77_01505</name>
</gene>
<comment type="similarity">
    <text evidence="1">Belongs to the carbohydrate kinase PfkB family.</text>
</comment>
<dbReference type="AlphaFoldDB" id="A0A7C1T1A6"/>
<evidence type="ECO:0000313" key="5">
    <source>
        <dbReference type="EMBL" id="HEB48458.1"/>
    </source>
</evidence>
<dbReference type="Gene3D" id="3.40.1190.20">
    <property type="match status" value="1"/>
</dbReference>
<dbReference type="InterPro" id="IPR011611">
    <property type="entry name" value="PfkB_dom"/>
</dbReference>
<evidence type="ECO:0000256" key="1">
    <source>
        <dbReference type="ARBA" id="ARBA00010688"/>
    </source>
</evidence>
<dbReference type="PANTHER" id="PTHR10584:SF166">
    <property type="entry name" value="RIBOKINASE"/>
    <property type="match status" value="1"/>
</dbReference>
<sequence length="460" mass="51611">MQGLSLMDTQTSALKELHPYVVLLPTDINEKIRYITTLLSSPVTIEILRLFEWDREVCQKEIITSLSQHSNKTIISSIRKLLSLNLLEEAERVEVRANRRVRVKCYKLTDTGKWYNVLFKDVSELDSNVIKEAVTSLPVIFMAKILPFSEHLKIGFADFINQVMSNAIKNVAKSKRYRGYDLAVFGSLALDVYLKPEIRMSSGGSGANVAALASNLGLKTCFISRTAANIIGAHLLAELISEGVDVSLTELDQEVDLPLCIIREPLKPWRIKCRLRADQRSLPVVQRISDEVVQVCNDSRSVYLGEGICRTYLELLGKISKDDKMIVFRPHEVTLEQHFEEFMSTLQYLTVLILSEKKERVLRRKGLRVPGDLFKEGVEIVVTRKAEGATLYVRGREPVTYAAPQVSAINAVGAGGVFAASLIYYLLRGARAEEAVRKAVHLSSLSTTQLSSRKRPIESE</sequence>
<comment type="caution">
    <text evidence="5">The sequence shown here is derived from an EMBL/GenBank/DDBJ whole genome shotgun (WGS) entry which is preliminary data.</text>
</comment>
<dbReference type="PANTHER" id="PTHR10584">
    <property type="entry name" value="SUGAR KINASE"/>
    <property type="match status" value="1"/>
</dbReference>
<feature type="domain" description="Carbohydrate kinase PfkB" evidence="4">
    <location>
        <begin position="194"/>
        <end position="453"/>
    </location>
</feature>
<dbReference type="GO" id="GO:0016301">
    <property type="term" value="F:kinase activity"/>
    <property type="evidence" value="ECO:0007669"/>
    <property type="project" value="UniProtKB-KW"/>
</dbReference>
<reference evidence="5" key="1">
    <citation type="journal article" date="2020" name="mSystems">
        <title>Genome- and Community-Level Interaction Insights into Carbon Utilization and Element Cycling Functions of Hydrothermarchaeota in Hydrothermal Sediment.</title>
        <authorList>
            <person name="Zhou Z."/>
            <person name="Liu Y."/>
            <person name="Xu W."/>
            <person name="Pan J."/>
            <person name="Luo Z.H."/>
            <person name="Li M."/>
        </authorList>
    </citation>
    <scope>NUCLEOTIDE SEQUENCE [LARGE SCALE GENOMIC DNA]</scope>
    <source>
        <strain evidence="5">SpSt-25</strain>
    </source>
</reference>
<evidence type="ECO:0000256" key="3">
    <source>
        <dbReference type="ARBA" id="ARBA00022777"/>
    </source>
</evidence>
<dbReference type="Pfam" id="PF00294">
    <property type="entry name" value="PfkB"/>
    <property type="match status" value="1"/>
</dbReference>
<dbReference type="InterPro" id="IPR036388">
    <property type="entry name" value="WH-like_DNA-bd_sf"/>
</dbReference>
<evidence type="ECO:0000259" key="4">
    <source>
        <dbReference type="Pfam" id="PF00294"/>
    </source>
</evidence>
<keyword evidence="2" id="KW-0808">Transferase</keyword>
<organism evidence="5">
    <name type="scientific">Thermofilum pendens</name>
    <dbReference type="NCBI Taxonomy" id="2269"/>
    <lineage>
        <taxon>Archaea</taxon>
        <taxon>Thermoproteota</taxon>
        <taxon>Thermoprotei</taxon>
        <taxon>Thermofilales</taxon>
        <taxon>Thermofilaceae</taxon>
        <taxon>Thermofilum</taxon>
    </lineage>
</organism>
<name>A0A7C1T1A6_THEPE</name>
<accession>A0A7C1T1A6</accession>
<evidence type="ECO:0000256" key="2">
    <source>
        <dbReference type="ARBA" id="ARBA00022679"/>
    </source>
</evidence>
<dbReference type="SUPFAM" id="SSF46785">
    <property type="entry name" value="Winged helix' DNA-binding domain"/>
    <property type="match status" value="1"/>
</dbReference>